<accession>A0A0U1NMM7</accession>
<evidence type="ECO:0008006" key="4">
    <source>
        <dbReference type="Google" id="ProtNLM"/>
    </source>
</evidence>
<dbReference type="RefSeq" id="WP_048599390.1">
    <property type="nucleotide sequence ID" value="NZ_CBFHGK010000004.1"/>
</dbReference>
<feature type="transmembrane region" description="Helical" evidence="1">
    <location>
        <begin position="12"/>
        <end position="31"/>
    </location>
</feature>
<protein>
    <recommendedName>
        <fullName evidence="4">Rod shape-determining protein MreD</fullName>
    </recommendedName>
</protein>
<evidence type="ECO:0000256" key="1">
    <source>
        <dbReference type="SAM" id="Phobius"/>
    </source>
</evidence>
<dbReference type="OrthoDB" id="7629477at2"/>
<sequence length="179" mass="19723">MADVSLNPKWGYRFLLLLLCAVILFLNLLPINTAPRAWGAPDLIACLIFAWTLRRPSYAPTILVALIAFSADMILQRPPGLFAAAFLVANEFLRSRAADISTGTFTVEWAYVALALTAAVLFERVLLNITLVDTNPLRLTLTQLVITLLAYPAVAAFCHFALKLRFQSPSDVRMEGATQ</sequence>
<proteinExistence type="predicted"/>
<keyword evidence="3" id="KW-1185">Reference proteome</keyword>
<dbReference type="EMBL" id="CVQV01000011">
    <property type="protein sequence ID" value="CRK75967.1"/>
    <property type="molecule type" value="Genomic_DNA"/>
</dbReference>
<dbReference type="STRING" id="282199.GCA_001049735_02023"/>
<reference evidence="2 3" key="1">
    <citation type="submission" date="2015-04" db="EMBL/GenBank/DDBJ databases">
        <authorList>
            <person name="Syromyatnikov M.Y."/>
            <person name="Popov V.N."/>
        </authorList>
    </citation>
    <scope>NUCLEOTIDE SEQUENCE [LARGE SCALE GENOMIC DNA]</scope>
    <source>
        <strain evidence="2 3">CECT 5292</strain>
    </source>
</reference>
<organism evidence="2 3">
    <name type="scientific">Nereida ignava</name>
    <dbReference type="NCBI Taxonomy" id="282199"/>
    <lineage>
        <taxon>Bacteria</taxon>
        <taxon>Pseudomonadati</taxon>
        <taxon>Pseudomonadota</taxon>
        <taxon>Alphaproteobacteria</taxon>
        <taxon>Rhodobacterales</taxon>
        <taxon>Roseobacteraceae</taxon>
        <taxon>Nereida</taxon>
    </lineage>
</organism>
<feature type="transmembrane region" description="Helical" evidence="1">
    <location>
        <begin position="109"/>
        <end position="127"/>
    </location>
</feature>
<evidence type="ECO:0000313" key="2">
    <source>
        <dbReference type="EMBL" id="CRK75967.1"/>
    </source>
</evidence>
<keyword evidence="1" id="KW-1133">Transmembrane helix</keyword>
<feature type="transmembrane region" description="Helical" evidence="1">
    <location>
        <begin position="139"/>
        <end position="162"/>
    </location>
</feature>
<keyword evidence="1" id="KW-0812">Transmembrane</keyword>
<dbReference type="AlphaFoldDB" id="A0A0U1NMM7"/>
<dbReference type="Proteomes" id="UP000048949">
    <property type="component" value="Unassembled WGS sequence"/>
</dbReference>
<gene>
    <name evidence="2" type="ORF">NIG5292_02024</name>
</gene>
<evidence type="ECO:0000313" key="3">
    <source>
        <dbReference type="Proteomes" id="UP000048949"/>
    </source>
</evidence>
<keyword evidence="1" id="KW-0472">Membrane</keyword>
<name>A0A0U1NMM7_9RHOB</name>